<gene>
    <name evidence="3" type="ORF">FB567DRAFT_149643</name>
</gene>
<accession>A0A8K0QYY1</accession>
<name>A0A8K0QYY1_9PLEO</name>
<comment type="caution">
    <text evidence="3">The sequence shown here is derived from an EMBL/GenBank/DDBJ whole genome shotgun (WGS) entry which is preliminary data.</text>
</comment>
<evidence type="ECO:0000313" key="4">
    <source>
        <dbReference type="Proteomes" id="UP000813461"/>
    </source>
</evidence>
<feature type="compositionally biased region" description="Basic and acidic residues" evidence="2">
    <location>
        <begin position="167"/>
        <end position="186"/>
    </location>
</feature>
<evidence type="ECO:0000256" key="2">
    <source>
        <dbReference type="SAM" id="MobiDB-lite"/>
    </source>
</evidence>
<feature type="region of interest" description="Disordered" evidence="2">
    <location>
        <begin position="142"/>
        <end position="246"/>
    </location>
</feature>
<proteinExistence type="predicted"/>
<dbReference type="EMBL" id="JAGMVJ010000018">
    <property type="protein sequence ID" value="KAH7077421.1"/>
    <property type="molecule type" value="Genomic_DNA"/>
</dbReference>
<keyword evidence="4" id="KW-1185">Reference proteome</keyword>
<feature type="compositionally biased region" description="Basic and acidic residues" evidence="2">
    <location>
        <begin position="212"/>
        <end position="223"/>
    </location>
</feature>
<feature type="compositionally biased region" description="Basic and acidic residues" evidence="2">
    <location>
        <begin position="145"/>
        <end position="160"/>
    </location>
</feature>
<feature type="coiled-coil region" evidence="1">
    <location>
        <begin position="88"/>
        <end position="129"/>
    </location>
</feature>
<dbReference type="OrthoDB" id="3799637at2759"/>
<dbReference type="AlphaFoldDB" id="A0A8K0QYY1"/>
<reference evidence="3" key="1">
    <citation type="journal article" date="2021" name="Nat. Commun.">
        <title>Genetic determinants of endophytism in the Arabidopsis root mycobiome.</title>
        <authorList>
            <person name="Mesny F."/>
            <person name="Miyauchi S."/>
            <person name="Thiergart T."/>
            <person name="Pickel B."/>
            <person name="Atanasova L."/>
            <person name="Karlsson M."/>
            <person name="Huettel B."/>
            <person name="Barry K.W."/>
            <person name="Haridas S."/>
            <person name="Chen C."/>
            <person name="Bauer D."/>
            <person name="Andreopoulos W."/>
            <person name="Pangilinan J."/>
            <person name="LaButti K."/>
            <person name="Riley R."/>
            <person name="Lipzen A."/>
            <person name="Clum A."/>
            <person name="Drula E."/>
            <person name="Henrissat B."/>
            <person name="Kohler A."/>
            <person name="Grigoriev I.V."/>
            <person name="Martin F.M."/>
            <person name="Hacquard S."/>
        </authorList>
    </citation>
    <scope>NUCLEOTIDE SEQUENCE</scope>
    <source>
        <strain evidence="3">MPI-SDFR-AT-0120</strain>
    </source>
</reference>
<organism evidence="3 4">
    <name type="scientific">Paraphoma chrysanthemicola</name>
    <dbReference type="NCBI Taxonomy" id="798071"/>
    <lineage>
        <taxon>Eukaryota</taxon>
        <taxon>Fungi</taxon>
        <taxon>Dikarya</taxon>
        <taxon>Ascomycota</taxon>
        <taxon>Pezizomycotina</taxon>
        <taxon>Dothideomycetes</taxon>
        <taxon>Pleosporomycetidae</taxon>
        <taxon>Pleosporales</taxon>
        <taxon>Pleosporineae</taxon>
        <taxon>Phaeosphaeriaceae</taxon>
        <taxon>Paraphoma</taxon>
    </lineage>
</organism>
<evidence type="ECO:0008006" key="5">
    <source>
        <dbReference type="Google" id="ProtNLM"/>
    </source>
</evidence>
<evidence type="ECO:0000256" key="1">
    <source>
        <dbReference type="SAM" id="Coils"/>
    </source>
</evidence>
<sequence>MPCPAHDHRPWPRSGTHVLRIEACETQCGWCGRESKAANNLRAHARCHVKNPNNAALSKITIHTGKAGRSRVSMPSKTTIDQQKDDDLETKLSTLKAIEEKIQILQADNDHLYAALQLARAENEKLRAAGTLTTTSLLSSAANHEGLEEDRNPMQQKLHEQSAPSPRRRESFSSVSENDRSVDHAIETGTRPMAQDQRSSVEPITANVSSQSERREGDIHSGRDGLTPMAPGSGLSPASNPENGAKAVQPAYNWRSYLPKLEANSMDSKFTCCGLHIGAMRSLVRHFEQTHAETPPLWPILSVESASPSALHGQEANSMVHQGGASLWEMPMTLEWDWADMSNHNRRDP</sequence>
<keyword evidence="1" id="KW-0175">Coiled coil</keyword>
<dbReference type="Proteomes" id="UP000813461">
    <property type="component" value="Unassembled WGS sequence"/>
</dbReference>
<protein>
    <recommendedName>
        <fullName evidence="5">C2H2-type domain-containing protein</fullName>
    </recommendedName>
</protein>
<evidence type="ECO:0000313" key="3">
    <source>
        <dbReference type="EMBL" id="KAH7077421.1"/>
    </source>
</evidence>
<feature type="compositionally biased region" description="Polar residues" evidence="2">
    <location>
        <begin position="196"/>
        <end position="211"/>
    </location>
</feature>